<feature type="transmembrane region" description="Helical" evidence="1">
    <location>
        <begin position="42"/>
        <end position="61"/>
    </location>
</feature>
<feature type="transmembrane region" description="Helical" evidence="1">
    <location>
        <begin position="12"/>
        <end position="30"/>
    </location>
</feature>
<dbReference type="EMBL" id="LBWK01000001">
    <property type="protein sequence ID" value="KKR06361.1"/>
    <property type="molecule type" value="Genomic_DNA"/>
</dbReference>
<reference evidence="2 3" key="1">
    <citation type="journal article" date="2015" name="Nature">
        <title>rRNA introns, odd ribosomes, and small enigmatic genomes across a large radiation of phyla.</title>
        <authorList>
            <person name="Brown C.T."/>
            <person name="Hug L.A."/>
            <person name="Thomas B.C."/>
            <person name="Sharon I."/>
            <person name="Castelle C.J."/>
            <person name="Singh A."/>
            <person name="Wilkins M.J."/>
            <person name="Williams K.H."/>
            <person name="Banfield J.F."/>
        </authorList>
    </citation>
    <scope>NUCLEOTIDE SEQUENCE [LARGE SCALE GENOMIC DNA]</scope>
</reference>
<dbReference type="AlphaFoldDB" id="A0A0G0N0J7"/>
<feature type="transmembrane region" description="Helical" evidence="1">
    <location>
        <begin position="67"/>
        <end position="88"/>
    </location>
</feature>
<dbReference type="STRING" id="1619100.UT34_C0001G0401"/>
<sequence length="93" mass="10443">MEASIESSKGWLAWATVAFVLIGLAVFAFVDHRIMFYQPERILIPGLALFFLVVGFSRTAGKKEASGFLVLGAIFLVIEFFSEIVRYINSFNF</sequence>
<proteinExistence type="predicted"/>
<protein>
    <submittedName>
        <fullName evidence="2">Uncharacterized protein</fullName>
    </submittedName>
</protein>
<name>A0A0G0N0J7_9BACT</name>
<organism evidence="2 3">
    <name type="scientific">candidate division WS6 bacterium GW2011_GWF2_39_15</name>
    <dbReference type="NCBI Taxonomy" id="1619100"/>
    <lineage>
        <taxon>Bacteria</taxon>
        <taxon>Candidatus Dojkabacteria</taxon>
    </lineage>
</organism>
<keyword evidence="1" id="KW-1133">Transmembrane helix</keyword>
<gene>
    <name evidence="2" type="ORF">UT34_C0001G0401</name>
</gene>
<evidence type="ECO:0000313" key="3">
    <source>
        <dbReference type="Proteomes" id="UP000034799"/>
    </source>
</evidence>
<comment type="caution">
    <text evidence="2">The sequence shown here is derived from an EMBL/GenBank/DDBJ whole genome shotgun (WGS) entry which is preliminary data.</text>
</comment>
<evidence type="ECO:0000256" key="1">
    <source>
        <dbReference type="SAM" id="Phobius"/>
    </source>
</evidence>
<keyword evidence="1" id="KW-0812">Transmembrane</keyword>
<accession>A0A0G0N0J7</accession>
<evidence type="ECO:0000313" key="2">
    <source>
        <dbReference type="EMBL" id="KKR06361.1"/>
    </source>
</evidence>
<dbReference type="Proteomes" id="UP000034799">
    <property type="component" value="Unassembled WGS sequence"/>
</dbReference>
<keyword evidence="1" id="KW-0472">Membrane</keyword>